<gene>
    <name evidence="2" type="ORF">YC6258_05843</name>
</gene>
<feature type="transmembrane region" description="Helical" evidence="1">
    <location>
        <begin position="928"/>
        <end position="948"/>
    </location>
</feature>
<dbReference type="GO" id="GO:0005886">
    <property type="term" value="C:plasma membrane"/>
    <property type="evidence" value="ECO:0007669"/>
    <property type="project" value="TreeGrafter"/>
</dbReference>
<feature type="transmembrane region" description="Helical" evidence="1">
    <location>
        <begin position="968"/>
        <end position="987"/>
    </location>
</feature>
<reference evidence="2 3" key="1">
    <citation type="submission" date="2014-01" db="EMBL/GenBank/DDBJ databases">
        <title>Full genme sequencing of cellulolytic bacterium Gynuella sunshinyii YC6258T gen. nov., sp. nov.</title>
        <authorList>
            <person name="Khan H."/>
            <person name="Chung E.J."/>
            <person name="Chung Y.R."/>
        </authorList>
    </citation>
    <scope>NUCLEOTIDE SEQUENCE [LARGE SCALE GENOMIC DNA]</scope>
    <source>
        <strain evidence="2 3">YC6258</strain>
    </source>
</reference>
<dbReference type="EMBL" id="CP007142">
    <property type="protein sequence ID" value="AJQ97871.1"/>
    <property type="molecule type" value="Genomic_DNA"/>
</dbReference>
<dbReference type="Gene3D" id="1.20.1640.10">
    <property type="entry name" value="Multidrug efflux transporter AcrB transmembrane domain"/>
    <property type="match status" value="2"/>
</dbReference>
<accession>A0A0C5VUP4</accession>
<feature type="transmembrane region" description="Helical" evidence="1">
    <location>
        <begin position="999"/>
        <end position="1022"/>
    </location>
</feature>
<protein>
    <submittedName>
        <fullName evidence="2">Cation/multidrug efflux pump</fullName>
    </submittedName>
</protein>
<dbReference type="SUPFAM" id="SSF82693">
    <property type="entry name" value="Multidrug efflux transporter AcrB pore domain, PN1, PN2, PC1 and PC2 subdomains"/>
    <property type="match status" value="3"/>
</dbReference>
<keyword evidence="1" id="KW-0472">Membrane</keyword>
<proteinExistence type="predicted"/>
<organism evidence="2 3">
    <name type="scientific">Gynuella sunshinyii YC6258</name>
    <dbReference type="NCBI Taxonomy" id="1445510"/>
    <lineage>
        <taxon>Bacteria</taxon>
        <taxon>Pseudomonadati</taxon>
        <taxon>Pseudomonadota</taxon>
        <taxon>Gammaproteobacteria</taxon>
        <taxon>Oceanospirillales</taxon>
        <taxon>Saccharospirillaceae</taxon>
        <taxon>Gynuella</taxon>
    </lineage>
</organism>
<dbReference type="PANTHER" id="PTHR32063">
    <property type="match status" value="1"/>
</dbReference>
<dbReference type="SUPFAM" id="SSF82714">
    <property type="entry name" value="Multidrug efflux transporter AcrB TolC docking domain, DN and DC subdomains"/>
    <property type="match status" value="2"/>
</dbReference>
<dbReference type="InterPro" id="IPR027463">
    <property type="entry name" value="AcrB_DN_DC_subdom"/>
</dbReference>
<keyword evidence="3" id="KW-1185">Reference proteome</keyword>
<feature type="transmembrane region" description="Helical" evidence="1">
    <location>
        <begin position="530"/>
        <end position="552"/>
    </location>
</feature>
<keyword evidence="1" id="KW-1133">Transmembrane helix</keyword>
<feature type="transmembrane region" description="Helical" evidence="1">
    <location>
        <begin position="462"/>
        <end position="485"/>
    </location>
</feature>
<dbReference type="PANTHER" id="PTHR32063:SF33">
    <property type="entry name" value="RND SUPERFAMILY EFFLUX PUMP PERMEASE COMPONENT"/>
    <property type="match status" value="1"/>
</dbReference>
<dbReference type="InterPro" id="IPR001036">
    <property type="entry name" value="Acrflvin-R"/>
</dbReference>
<name>A0A0C5VUP4_9GAMM</name>
<evidence type="ECO:0000256" key="1">
    <source>
        <dbReference type="SAM" id="Phobius"/>
    </source>
</evidence>
<dbReference type="PRINTS" id="PR00702">
    <property type="entry name" value="ACRIFLAVINRP"/>
</dbReference>
<dbReference type="PATRIC" id="fig|1445510.3.peg.5803"/>
<feature type="transmembrane region" description="Helical" evidence="1">
    <location>
        <begin position="867"/>
        <end position="885"/>
    </location>
</feature>
<evidence type="ECO:0000313" key="3">
    <source>
        <dbReference type="Proteomes" id="UP000032266"/>
    </source>
</evidence>
<dbReference type="RefSeq" id="WP_044619497.1">
    <property type="nucleotide sequence ID" value="NZ_CP007142.1"/>
</dbReference>
<feature type="transmembrane region" description="Helical" evidence="1">
    <location>
        <begin position="438"/>
        <end position="456"/>
    </location>
</feature>
<sequence>MLRYLIQHPTVPNLLMLLALGLGAFCLPQLQRETFPSIDSRTIRVSVSYSGATPEEIESGICEPLEEATNGINNMKEKTCISVEGAASLKLEMEEGADFAQFKDDVQRQVDAVTTLPDDADDPVISVSGFTDVVASVAISGDVSTLDLFQLSQDMEQDLLRLDGVADVDMTGFIDKEIQIEVSPEKLRSLNLNISDLASIIGAQSKNLPLGTLETNDRQYSLRVADRRLTAADYENIIVLGTSEGGEVHLGDIATIRDGFSDSDNEVIFNGRPAIIMTINKAVSDDGLKVFEEFQTYLDSQQAVLPEGIHLDVTLNFASIVSDRIRLVVQNGIQGLVLVLLVVWLFFSFRYAFWVAIGLPISFAAGLFVMWMFGISLNMISLVALLISLGILMDDAIVIAESIATTITETKAKLGHDLTHNELFDAVYEGVTRVGRGVLSSFATTALIFGGTLTIQGDIGQILKFLPIVLLIVLSISLIEAFLILPNHLAHGSTHVGTQNTGFKGWFNSQFAALTVKVGRVADFSVRRPYLVIAMTFVMFFASLGLFTSGLVKFQGFPSAAGNNVDARVLLPADSPLSRTHDVVTEILAALDQTIVDIKQKNNENPVKNIMVRYGVNSDSSISGDNMATVSVDLVDSEKRKTSTNEFMVYWRKNSPVIADASAFNIKEPSFGPAGQAISVELAGNNLDDLTLVAQKIKHALAGYEGTINIQDDMTLGKSELKFSLKPGAYSMGLTSSDIASQLRTAFIGQTIDQIQSDGVSTDVVLKYSEDARNSLADIDSLVLLTKSEAVPIDQVMEYSWEQNWAIITRVNNRRVVTVGSDINLGLTSTNDITSKLKTELFPELRQQYPNLELKLRGESESVNESMSTLLMGFGIALFGVYFLLSMQFKNYFEPLMVMGVIPIALSGSLIGHWIMDQPFSMPSMMGYIALGGIVVNNSILLSEFVRLRLKEGMTLKEAAIQSAMDRFRAIIMTSSTTLVGMAPMMLETSRQAVSLIPLVTSMLFGLLAASILVLFMMPALYSIIADFRPQLTQLEKD</sequence>
<dbReference type="Proteomes" id="UP000032266">
    <property type="component" value="Chromosome"/>
</dbReference>
<evidence type="ECO:0000313" key="2">
    <source>
        <dbReference type="EMBL" id="AJQ97871.1"/>
    </source>
</evidence>
<feature type="transmembrane region" description="Helical" evidence="1">
    <location>
        <begin position="897"/>
        <end position="916"/>
    </location>
</feature>
<dbReference type="AlphaFoldDB" id="A0A0C5VUP4"/>
<dbReference type="Gene3D" id="3.30.70.1320">
    <property type="entry name" value="Multidrug efflux transporter AcrB pore domain like"/>
    <property type="match status" value="1"/>
</dbReference>
<dbReference type="Pfam" id="PF00873">
    <property type="entry name" value="ACR_tran"/>
    <property type="match status" value="1"/>
</dbReference>
<keyword evidence="1" id="KW-0812">Transmembrane</keyword>
<dbReference type="Gene3D" id="3.30.2090.10">
    <property type="entry name" value="Multidrug efflux transporter AcrB TolC docking domain, DN and DC subdomains"/>
    <property type="match status" value="2"/>
</dbReference>
<dbReference type="Gene3D" id="3.30.70.1430">
    <property type="entry name" value="Multidrug efflux transporter AcrB pore domain"/>
    <property type="match status" value="2"/>
</dbReference>
<feature type="transmembrane region" description="Helical" evidence="1">
    <location>
        <begin position="327"/>
        <end position="347"/>
    </location>
</feature>
<dbReference type="STRING" id="1445510.YC6258_05843"/>
<dbReference type="HOGENOM" id="CLU_002755_1_2_6"/>
<dbReference type="Gene3D" id="3.30.70.1440">
    <property type="entry name" value="Multidrug efflux transporter AcrB pore domain"/>
    <property type="match status" value="1"/>
</dbReference>
<dbReference type="OrthoDB" id="5287122at2"/>
<dbReference type="SUPFAM" id="SSF82866">
    <property type="entry name" value="Multidrug efflux transporter AcrB transmembrane domain"/>
    <property type="match status" value="2"/>
</dbReference>
<dbReference type="KEGG" id="gsn:YC6258_05843"/>
<dbReference type="GO" id="GO:0042910">
    <property type="term" value="F:xenobiotic transmembrane transporter activity"/>
    <property type="evidence" value="ECO:0007669"/>
    <property type="project" value="TreeGrafter"/>
</dbReference>